<comment type="catalytic activity">
    <reaction evidence="12">
        <text>a 5'-end (5'-triphosphoguanosine)-ribonucleoside in mRNA + S-adenosyl-L-methionine = a 5'-end (N(7)-methyl 5'-triphosphoguanosine)-ribonucleoside in mRNA + S-adenosyl-L-homocysteine</text>
        <dbReference type="Rhea" id="RHEA:67008"/>
        <dbReference type="Rhea" id="RHEA-COMP:17166"/>
        <dbReference type="Rhea" id="RHEA-COMP:17167"/>
        <dbReference type="ChEBI" id="CHEBI:57856"/>
        <dbReference type="ChEBI" id="CHEBI:59789"/>
        <dbReference type="ChEBI" id="CHEBI:156461"/>
        <dbReference type="ChEBI" id="CHEBI:167617"/>
        <dbReference type="EC" id="2.1.1.56"/>
    </reaction>
</comment>
<dbReference type="GO" id="GO:0004482">
    <property type="term" value="F:mRNA 5'-cap (guanine-N7-)-methyltransferase activity"/>
    <property type="evidence" value="ECO:0007669"/>
    <property type="project" value="UniProtKB-EC"/>
</dbReference>
<dbReference type="GO" id="GO:0005634">
    <property type="term" value="C:nucleus"/>
    <property type="evidence" value="ECO:0007669"/>
    <property type="project" value="UniProtKB-SubCell"/>
</dbReference>
<comment type="function">
    <text evidence="1">Responsible for methylating the 5'-cap structure of mRNAs.</text>
</comment>
<keyword evidence="8" id="KW-0506">mRNA capping</keyword>
<sequence length="655" mass="74247">MYDSARDCFTEQQQQERREQQDRERQRQQQASPAGPADADTPPRRRISTVGDLLGPVESKNEALKGSAGTKTSSDKKEGGSPEASSETMSPETPLKDIKNTGIPKTSTDTTTPTATTTHSEAKMDGNAPASSSATKRRRVSSSSPGKRRQRVSNERDGDASNPTTSRTDDRRPTSDDPQGARGNAYASRRYSRSPTQRQPYQRRPTSPGGRYRYKSPPPPLIPKRDPSPTLPPGEDGSRSRDASPPWKRKRPGQASRFSEKEKAETRERLRKMEEEVERKAKEAIKERGVEEVVKAHYNDKRELGKTWRKTDSRIKGLRSFNNWIKSTIVQKFSPNDDFDPRNHPRDSSSHLVVLDMGCGKGGDLLKWKSAPQEVGFYVGVDTADVSIQHARERYDSMIRDSRRRQGGRRDRNGHQIFQAEFHVMDCWTRWVGEIPIVSKVGVDPNVGPGQSTRMSARWGSGGGFDVVSMMFCMHYAFESEQKCRNMLRNVSGALKKGGRFIGTIPSSDVISARVQGKHMPADSPEKEKLDKSEHGLQEWGNSIYRVRFAEEPPKAGVFRPPWGWRYSFFLEEAVEEVPEYVVPWEAFRAIAEDYSLELIYKKPFHDIWREEKDDKDLRSLSERMGVRDREGKFALGDEEWEACGFYLGFAFKKS</sequence>
<keyword evidence="6" id="KW-0949">S-adenosyl-L-methionine</keyword>
<dbReference type="InterPro" id="IPR029063">
    <property type="entry name" value="SAM-dependent_MTases_sf"/>
</dbReference>
<feature type="compositionally biased region" description="Low complexity" evidence="14">
    <location>
        <begin position="106"/>
        <end position="118"/>
    </location>
</feature>
<keyword evidence="5" id="KW-0808">Transferase</keyword>
<dbReference type="STRING" id="42251.A0A2T6ZE65"/>
<evidence type="ECO:0000256" key="13">
    <source>
        <dbReference type="ARBA" id="ARBA00049739"/>
    </source>
</evidence>
<evidence type="ECO:0000256" key="14">
    <source>
        <dbReference type="SAM" id="MobiDB-lite"/>
    </source>
</evidence>
<feature type="compositionally biased region" description="Basic residues" evidence="14">
    <location>
        <begin position="135"/>
        <end position="151"/>
    </location>
</feature>
<dbReference type="OrthoDB" id="10248867at2759"/>
<evidence type="ECO:0000256" key="5">
    <source>
        <dbReference type="ARBA" id="ARBA00022679"/>
    </source>
</evidence>
<dbReference type="Proteomes" id="UP000244722">
    <property type="component" value="Unassembled WGS sequence"/>
</dbReference>
<comment type="caution">
    <text evidence="16">The sequence shown here is derived from an EMBL/GenBank/DDBJ whole genome shotgun (WGS) entry which is preliminary data.</text>
</comment>
<feature type="region of interest" description="Disordered" evidence="14">
    <location>
        <begin position="1"/>
        <end position="273"/>
    </location>
</feature>
<feature type="domain" description="MRNA cap 0 methyltransferase" evidence="15">
    <location>
        <begin position="313"/>
        <end position="655"/>
    </location>
</feature>
<dbReference type="PANTHER" id="PTHR12189:SF2">
    <property type="entry name" value="MRNA CAP GUANINE-N7 METHYLTRANSFERASE"/>
    <property type="match status" value="1"/>
</dbReference>
<evidence type="ECO:0000256" key="4">
    <source>
        <dbReference type="ARBA" id="ARBA00022603"/>
    </source>
</evidence>
<evidence type="ECO:0000256" key="2">
    <source>
        <dbReference type="ARBA" id="ARBA00004123"/>
    </source>
</evidence>
<evidence type="ECO:0000256" key="11">
    <source>
        <dbReference type="ARBA" id="ARBA00033387"/>
    </source>
</evidence>
<evidence type="ECO:0000313" key="17">
    <source>
        <dbReference type="Proteomes" id="UP000244722"/>
    </source>
</evidence>
<feature type="compositionally biased region" description="Basic and acidic residues" evidence="14">
    <location>
        <begin position="258"/>
        <end position="273"/>
    </location>
</feature>
<gene>
    <name evidence="16" type="ORF">B9Z19DRAFT_1094368</name>
</gene>
<name>A0A2T6ZE65_TUBBO</name>
<accession>A0A2T6ZE65</accession>
<dbReference type="PANTHER" id="PTHR12189">
    <property type="entry name" value="MRNA GUANINE-7- METHYLTRANSFERASE"/>
    <property type="match status" value="1"/>
</dbReference>
<keyword evidence="9" id="KW-0539">Nucleus</keyword>
<dbReference type="FunFam" id="3.40.50.150:FF:000231">
    <property type="entry name" value="mRNA cap guanine-N7 methyltransferase"/>
    <property type="match status" value="1"/>
</dbReference>
<evidence type="ECO:0000256" key="6">
    <source>
        <dbReference type="ARBA" id="ARBA00022691"/>
    </source>
</evidence>
<dbReference type="Pfam" id="PF03291">
    <property type="entry name" value="mRNA_G-N7_MeTrfase"/>
    <property type="match status" value="1"/>
</dbReference>
<keyword evidence="4" id="KW-0489">Methyltransferase</keyword>
<evidence type="ECO:0000256" key="8">
    <source>
        <dbReference type="ARBA" id="ARBA00023042"/>
    </source>
</evidence>
<dbReference type="SUPFAM" id="SSF53335">
    <property type="entry name" value="S-adenosyl-L-methionine-dependent methyltransferases"/>
    <property type="match status" value="1"/>
</dbReference>
<evidence type="ECO:0000256" key="10">
    <source>
        <dbReference type="ARBA" id="ARBA00032772"/>
    </source>
</evidence>
<dbReference type="Gene3D" id="3.40.50.150">
    <property type="entry name" value="Vaccinia Virus protein VP39"/>
    <property type="match status" value="1"/>
</dbReference>
<comment type="subcellular location">
    <subcellularLocation>
        <location evidence="2">Nucleus</location>
    </subcellularLocation>
</comment>
<dbReference type="EC" id="2.1.1.56" evidence="3"/>
<dbReference type="PROSITE" id="PS51562">
    <property type="entry name" value="RNA_CAP0_MT"/>
    <property type="match status" value="1"/>
</dbReference>
<keyword evidence="7" id="KW-0694">RNA-binding</keyword>
<evidence type="ECO:0000256" key="1">
    <source>
        <dbReference type="ARBA" id="ARBA00003378"/>
    </source>
</evidence>
<dbReference type="InterPro" id="IPR039753">
    <property type="entry name" value="RG7MT1"/>
</dbReference>
<evidence type="ECO:0000313" key="16">
    <source>
        <dbReference type="EMBL" id="PUU73783.1"/>
    </source>
</evidence>
<keyword evidence="17" id="KW-1185">Reference proteome</keyword>
<dbReference type="GO" id="GO:0003723">
    <property type="term" value="F:RNA binding"/>
    <property type="evidence" value="ECO:0007669"/>
    <property type="project" value="UniProtKB-KW"/>
</dbReference>
<organism evidence="16 17">
    <name type="scientific">Tuber borchii</name>
    <name type="common">White truffle</name>
    <dbReference type="NCBI Taxonomy" id="42251"/>
    <lineage>
        <taxon>Eukaryota</taxon>
        <taxon>Fungi</taxon>
        <taxon>Dikarya</taxon>
        <taxon>Ascomycota</taxon>
        <taxon>Pezizomycotina</taxon>
        <taxon>Pezizomycetes</taxon>
        <taxon>Pezizales</taxon>
        <taxon>Tuberaceae</taxon>
        <taxon>Tuber</taxon>
    </lineage>
</organism>
<reference evidence="16 17" key="1">
    <citation type="submission" date="2017-04" db="EMBL/GenBank/DDBJ databases">
        <title>Draft genome sequence of Tuber borchii Vittad., a whitish edible truffle.</title>
        <authorList>
            <consortium name="DOE Joint Genome Institute"/>
            <person name="Murat C."/>
            <person name="Kuo A."/>
            <person name="Barry K.W."/>
            <person name="Clum A."/>
            <person name="Dockter R.B."/>
            <person name="Fauchery L."/>
            <person name="Iotti M."/>
            <person name="Kohler A."/>
            <person name="Labutti K."/>
            <person name="Lindquist E.A."/>
            <person name="Lipzen A."/>
            <person name="Ohm R.A."/>
            <person name="Wang M."/>
            <person name="Grigoriev I.V."/>
            <person name="Zambonelli A."/>
            <person name="Martin F.M."/>
        </authorList>
    </citation>
    <scope>NUCLEOTIDE SEQUENCE [LARGE SCALE GENOMIC DNA]</scope>
    <source>
        <strain evidence="16 17">Tbo3840</strain>
    </source>
</reference>
<dbReference type="AlphaFoldDB" id="A0A2T6ZE65"/>
<evidence type="ECO:0000256" key="3">
    <source>
        <dbReference type="ARBA" id="ARBA00011926"/>
    </source>
</evidence>
<dbReference type="EMBL" id="NESQ01000346">
    <property type="protein sequence ID" value="PUU73783.1"/>
    <property type="molecule type" value="Genomic_DNA"/>
</dbReference>
<keyword evidence="8" id="KW-0507">mRNA processing</keyword>
<evidence type="ECO:0000256" key="12">
    <source>
        <dbReference type="ARBA" id="ARBA00044712"/>
    </source>
</evidence>
<proteinExistence type="predicted"/>
<dbReference type="InterPro" id="IPR004971">
    <property type="entry name" value="mRNA_G-N7_MeTrfase_dom"/>
</dbReference>
<evidence type="ECO:0000259" key="15">
    <source>
        <dbReference type="PROSITE" id="PS51562"/>
    </source>
</evidence>
<protein>
    <recommendedName>
        <fullName evidence="13">mRNA cap guanine-N(7) methyltransferase</fullName>
        <ecNumber evidence="3">2.1.1.56</ecNumber>
    </recommendedName>
    <alternativeName>
        <fullName evidence="10">mRNA (guanine-N(7))-methyltransferase</fullName>
    </alternativeName>
    <alternativeName>
        <fullName evidence="11">mRNA cap methyltransferase</fullName>
    </alternativeName>
</protein>
<evidence type="ECO:0000256" key="9">
    <source>
        <dbReference type="ARBA" id="ARBA00023242"/>
    </source>
</evidence>
<evidence type="ECO:0000256" key="7">
    <source>
        <dbReference type="ARBA" id="ARBA00022884"/>
    </source>
</evidence>
<feature type="compositionally biased region" description="Basic and acidic residues" evidence="14">
    <location>
        <begin position="1"/>
        <end position="27"/>
    </location>
</feature>